<protein>
    <submittedName>
        <fullName evidence="8">Mn2+ and Fe2+ transporter of the NRAMP family</fullName>
    </submittedName>
</protein>
<feature type="transmembrane region" description="Helical" evidence="7">
    <location>
        <begin position="340"/>
        <end position="359"/>
    </location>
</feature>
<dbReference type="GO" id="GO:0005384">
    <property type="term" value="F:manganese ion transmembrane transporter activity"/>
    <property type="evidence" value="ECO:0007669"/>
    <property type="project" value="TreeGrafter"/>
</dbReference>
<proteinExistence type="predicted"/>
<feature type="transmembrane region" description="Helical" evidence="7">
    <location>
        <begin position="400"/>
        <end position="422"/>
    </location>
</feature>
<dbReference type="GO" id="GO:0005886">
    <property type="term" value="C:plasma membrane"/>
    <property type="evidence" value="ECO:0007669"/>
    <property type="project" value="TreeGrafter"/>
</dbReference>
<feature type="transmembrane region" description="Helical" evidence="7">
    <location>
        <begin position="119"/>
        <end position="141"/>
    </location>
</feature>
<gene>
    <name evidence="8" type="ORF">Lysil_1057</name>
</gene>
<evidence type="ECO:0000256" key="7">
    <source>
        <dbReference type="SAM" id="Phobius"/>
    </source>
</evidence>
<comment type="caution">
    <text evidence="8">The sequence shown here is derived from an EMBL/GenBank/DDBJ whole genome shotgun (WGS) entry which is preliminary data.</text>
</comment>
<evidence type="ECO:0000256" key="3">
    <source>
        <dbReference type="ARBA" id="ARBA00022692"/>
    </source>
</evidence>
<dbReference type="GO" id="GO:0015086">
    <property type="term" value="F:cadmium ion transmembrane transporter activity"/>
    <property type="evidence" value="ECO:0007669"/>
    <property type="project" value="TreeGrafter"/>
</dbReference>
<sequence length="423" mass="45768">MSEQEAIPKKGILRLWRALGPGITTGAADDDPSGVATYSIAGAQFGTHLLWMSWLTWPLMGTVQMMCARIGMVTDMGLAGVFRKKFPRWLVGIASLALLIANVINIGSDLAGMADAANMLGLGSTHLYVVVFGVGIAFAAIRLRYHQIAVVLKWLALVLFAYVATAFIIRPDWSSVLHAAVIPQWPRNHDAWAMVVAILGTTISPYLFYWQAGQEVEEQNAKGRRLMRHHHAVPDEDIAFRRADVALGTLFSNVVMFFIILVAALTLGAHGVTDITTTRQAAEALRPLAGDAAYLLYTVGIIGTGLLAIPTLAGSAAYAFAETFDWTYGLDRKFPQATSFYAVFALAILAGIMMDFLKIDPFKALFWTAVINGLLAPFLLVGVLLVASDRTLMKGQPSSLVSRVCVGITTILMFAAAIGLFVF</sequence>
<keyword evidence="9" id="KW-1185">Reference proteome</keyword>
<dbReference type="Proteomes" id="UP000236220">
    <property type="component" value="Unassembled WGS sequence"/>
</dbReference>
<keyword evidence="4" id="KW-0769">Symport</keyword>
<evidence type="ECO:0000256" key="5">
    <source>
        <dbReference type="ARBA" id="ARBA00022989"/>
    </source>
</evidence>
<evidence type="ECO:0000256" key="6">
    <source>
        <dbReference type="ARBA" id="ARBA00023136"/>
    </source>
</evidence>
<name>A0A2K1Q312_9GAMM</name>
<feature type="transmembrane region" description="Helical" evidence="7">
    <location>
        <begin position="191"/>
        <end position="209"/>
    </location>
</feature>
<keyword evidence="5 7" id="KW-1133">Transmembrane helix</keyword>
<evidence type="ECO:0000256" key="1">
    <source>
        <dbReference type="ARBA" id="ARBA00004141"/>
    </source>
</evidence>
<dbReference type="GO" id="GO:0034755">
    <property type="term" value="P:iron ion transmembrane transport"/>
    <property type="evidence" value="ECO:0007669"/>
    <property type="project" value="TreeGrafter"/>
</dbReference>
<dbReference type="Pfam" id="PF01566">
    <property type="entry name" value="Nramp"/>
    <property type="match status" value="1"/>
</dbReference>
<dbReference type="RefSeq" id="WP_103074478.1">
    <property type="nucleotide sequence ID" value="NZ_NPZB01000001.1"/>
</dbReference>
<dbReference type="GO" id="GO:0015293">
    <property type="term" value="F:symporter activity"/>
    <property type="evidence" value="ECO:0007669"/>
    <property type="project" value="UniProtKB-KW"/>
</dbReference>
<keyword evidence="2" id="KW-0813">Transport</keyword>
<evidence type="ECO:0000313" key="8">
    <source>
        <dbReference type="EMBL" id="PNS09428.1"/>
    </source>
</evidence>
<reference evidence="8 9" key="1">
    <citation type="submission" date="2017-08" db="EMBL/GenBank/DDBJ databases">
        <title>Lysobacter sylvestris genome.</title>
        <authorList>
            <person name="Zhang D.-C."/>
            <person name="Albuquerque L."/>
            <person name="Franca L."/>
            <person name="Froufe H.J.C."/>
            <person name="Barroso C."/>
            <person name="Egas C."/>
            <person name="Da Costa M."/>
            <person name="Margesin R."/>
        </authorList>
    </citation>
    <scope>NUCLEOTIDE SEQUENCE [LARGE SCALE GENOMIC DNA]</scope>
    <source>
        <strain evidence="8 9">AM20-91</strain>
    </source>
</reference>
<dbReference type="AlphaFoldDB" id="A0A2K1Q312"/>
<dbReference type="EMBL" id="NPZB01000001">
    <property type="protein sequence ID" value="PNS09428.1"/>
    <property type="molecule type" value="Genomic_DNA"/>
</dbReference>
<keyword evidence="3 7" id="KW-0812">Transmembrane</keyword>
<dbReference type="InterPro" id="IPR001046">
    <property type="entry name" value="NRAMP_fam"/>
</dbReference>
<organism evidence="8 9">
    <name type="scientific">Solilutibacter silvestris</name>
    <dbReference type="NCBI Taxonomy" id="1645665"/>
    <lineage>
        <taxon>Bacteria</taxon>
        <taxon>Pseudomonadati</taxon>
        <taxon>Pseudomonadota</taxon>
        <taxon>Gammaproteobacteria</taxon>
        <taxon>Lysobacterales</taxon>
        <taxon>Lysobacteraceae</taxon>
        <taxon>Solilutibacter</taxon>
    </lineage>
</organism>
<dbReference type="PANTHER" id="PTHR11706:SF33">
    <property type="entry name" value="NATURAL RESISTANCE-ASSOCIATED MACROPHAGE PROTEIN 2"/>
    <property type="match status" value="1"/>
</dbReference>
<evidence type="ECO:0000256" key="4">
    <source>
        <dbReference type="ARBA" id="ARBA00022847"/>
    </source>
</evidence>
<dbReference type="OrthoDB" id="9787548at2"/>
<evidence type="ECO:0000313" key="9">
    <source>
        <dbReference type="Proteomes" id="UP000236220"/>
    </source>
</evidence>
<feature type="transmembrane region" description="Helical" evidence="7">
    <location>
        <begin position="250"/>
        <end position="272"/>
    </location>
</feature>
<keyword evidence="6 7" id="KW-0472">Membrane</keyword>
<feature type="transmembrane region" description="Helical" evidence="7">
    <location>
        <begin position="292"/>
        <end position="320"/>
    </location>
</feature>
<comment type="subcellular location">
    <subcellularLocation>
        <location evidence="1">Membrane</location>
        <topology evidence="1">Multi-pass membrane protein</topology>
    </subcellularLocation>
</comment>
<accession>A0A2K1Q312</accession>
<feature type="transmembrane region" description="Helical" evidence="7">
    <location>
        <begin position="365"/>
        <end position="388"/>
    </location>
</feature>
<evidence type="ECO:0000256" key="2">
    <source>
        <dbReference type="ARBA" id="ARBA00022448"/>
    </source>
</evidence>
<feature type="transmembrane region" description="Helical" evidence="7">
    <location>
        <begin position="89"/>
        <end position="107"/>
    </location>
</feature>
<feature type="transmembrane region" description="Helical" evidence="7">
    <location>
        <begin position="148"/>
        <end position="171"/>
    </location>
</feature>
<dbReference type="PANTHER" id="PTHR11706">
    <property type="entry name" value="SOLUTE CARRIER PROTEIN FAMILY 11 MEMBER"/>
    <property type="match status" value="1"/>
</dbReference>